<dbReference type="PANTHER" id="PTHR11469:SF1">
    <property type="entry name" value="GLUCOSE-6-PHOSPHATE ISOMERASE"/>
    <property type="match status" value="1"/>
</dbReference>
<proteinExistence type="inferred from homology"/>
<gene>
    <name evidence="5" type="ORF">UY02_C0052G0009</name>
</gene>
<dbReference type="InterPro" id="IPR001672">
    <property type="entry name" value="G6P_Isomerase"/>
</dbReference>
<dbReference type="GO" id="GO:0004347">
    <property type="term" value="F:glucose-6-phosphate isomerase activity"/>
    <property type="evidence" value="ECO:0007669"/>
    <property type="project" value="UniProtKB-EC"/>
</dbReference>
<dbReference type="GO" id="GO:0006096">
    <property type="term" value="P:glycolytic process"/>
    <property type="evidence" value="ECO:0007669"/>
    <property type="project" value="UniProtKB-UniPathway"/>
</dbReference>
<comment type="similarity">
    <text evidence="4">Belongs to the GPI family.</text>
</comment>
<dbReference type="SUPFAM" id="SSF53697">
    <property type="entry name" value="SIS domain"/>
    <property type="match status" value="1"/>
</dbReference>
<evidence type="ECO:0000256" key="3">
    <source>
        <dbReference type="ARBA" id="ARBA00023235"/>
    </source>
</evidence>
<comment type="catalytic activity">
    <reaction evidence="4">
        <text>alpha-D-glucose 6-phosphate = beta-D-fructose 6-phosphate</text>
        <dbReference type="Rhea" id="RHEA:11816"/>
        <dbReference type="ChEBI" id="CHEBI:57634"/>
        <dbReference type="ChEBI" id="CHEBI:58225"/>
        <dbReference type="EC" id="5.3.1.9"/>
    </reaction>
</comment>
<keyword evidence="3 4" id="KW-0413">Isomerase</keyword>
<dbReference type="GO" id="GO:0051156">
    <property type="term" value="P:glucose 6-phosphate metabolic process"/>
    <property type="evidence" value="ECO:0007669"/>
    <property type="project" value="TreeGrafter"/>
</dbReference>
<dbReference type="Proteomes" id="UP000034682">
    <property type="component" value="Unassembled WGS sequence"/>
</dbReference>
<dbReference type="AlphaFoldDB" id="A0A0G1VB40"/>
<protein>
    <recommendedName>
        <fullName evidence="4">Glucose-6-phosphate isomerase</fullName>
        <ecNumber evidence="4">5.3.1.9</ecNumber>
    </recommendedName>
</protein>
<dbReference type="PROSITE" id="PS51463">
    <property type="entry name" value="P_GLUCOSE_ISOMERASE_3"/>
    <property type="match status" value="1"/>
</dbReference>
<dbReference type="Pfam" id="PF00342">
    <property type="entry name" value="PGI"/>
    <property type="match status" value="1"/>
</dbReference>
<dbReference type="EC" id="5.3.1.9" evidence="4"/>
<dbReference type="PRINTS" id="PR00662">
    <property type="entry name" value="G6PISOMERASE"/>
</dbReference>
<keyword evidence="2 4" id="KW-0324">Glycolysis</keyword>
<dbReference type="InterPro" id="IPR046348">
    <property type="entry name" value="SIS_dom_sf"/>
</dbReference>
<dbReference type="UniPathway" id="UPA00109">
    <property type="reaction ID" value="UER00181"/>
</dbReference>
<dbReference type="GO" id="GO:0006094">
    <property type="term" value="P:gluconeogenesis"/>
    <property type="evidence" value="ECO:0007669"/>
    <property type="project" value="UniProtKB-KW"/>
</dbReference>
<organism evidence="5 6">
    <name type="scientific">Candidatus Giovannonibacteria bacterium GW2011_GWB1_47_6b</name>
    <dbReference type="NCBI Taxonomy" id="1618655"/>
    <lineage>
        <taxon>Bacteria</taxon>
        <taxon>Candidatus Giovannoniibacteriota</taxon>
    </lineage>
</organism>
<name>A0A0G1VB40_9BACT</name>
<reference evidence="5 6" key="1">
    <citation type="journal article" date="2015" name="Nature">
        <title>rRNA introns, odd ribosomes, and small enigmatic genomes across a large radiation of phyla.</title>
        <authorList>
            <person name="Brown C.T."/>
            <person name="Hug L.A."/>
            <person name="Thomas B.C."/>
            <person name="Sharon I."/>
            <person name="Castelle C.J."/>
            <person name="Singh A."/>
            <person name="Wilkins M.J."/>
            <person name="Williams K.H."/>
            <person name="Banfield J.F."/>
        </authorList>
    </citation>
    <scope>NUCLEOTIDE SEQUENCE [LARGE SCALE GENOMIC DNA]</scope>
</reference>
<dbReference type="PATRIC" id="fig|1618655.3.peg.777"/>
<dbReference type="InterPro" id="IPR035476">
    <property type="entry name" value="SIS_PGI_1"/>
</dbReference>
<comment type="pathway">
    <text evidence="4">Carbohydrate degradation; glycolysis; D-glyceraldehyde 3-phosphate and glycerone phosphate from D-glucose: step 2/4.</text>
</comment>
<dbReference type="Gene3D" id="3.40.50.10490">
    <property type="entry name" value="Glucose-6-phosphate isomerase like protein, domain 1"/>
    <property type="match status" value="2"/>
</dbReference>
<dbReference type="EMBL" id="LCOK01000052">
    <property type="protein sequence ID" value="KKU75408.1"/>
    <property type="molecule type" value="Genomic_DNA"/>
</dbReference>
<evidence type="ECO:0000256" key="1">
    <source>
        <dbReference type="ARBA" id="ARBA00022432"/>
    </source>
</evidence>
<evidence type="ECO:0000313" key="6">
    <source>
        <dbReference type="Proteomes" id="UP000034682"/>
    </source>
</evidence>
<dbReference type="GO" id="GO:0048029">
    <property type="term" value="F:monosaccharide binding"/>
    <property type="evidence" value="ECO:0007669"/>
    <property type="project" value="TreeGrafter"/>
</dbReference>
<evidence type="ECO:0000256" key="2">
    <source>
        <dbReference type="ARBA" id="ARBA00023152"/>
    </source>
</evidence>
<comment type="caution">
    <text evidence="5">The sequence shown here is derived from an EMBL/GenBank/DDBJ whole genome shotgun (WGS) entry which is preliminary data.</text>
</comment>
<dbReference type="CDD" id="cd05015">
    <property type="entry name" value="SIS_PGI_1"/>
    <property type="match status" value="1"/>
</dbReference>
<evidence type="ECO:0000256" key="4">
    <source>
        <dbReference type="RuleBase" id="RU000612"/>
    </source>
</evidence>
<evidence type="ECO:0000313" key="5">
    <source>
        <dbReference type="EMBL" id="KKU75408.1"/>
    </source>
</evidence>
<sequence>MNPLTFEYRESALVDDVDIAHTASALSEYQKHLQNVSHSVGYDFAESSINLPFDTELHQRVADCARDKDTGNLKYIIVVGIGGSNLGARAVYEGLRGIINQPFPKIIFADTLSSKLFDDASALFEGLKEEEILVNVISKSGTTTETIAFGEAFIAALKDRMPRIYDRVVVTTDEGSKLWNSAKEKNFALLAIPKNVCGRYSVMSAVGLFPLLLARVNIGQVAEGARLLRDLCISGSLDENIALVSASLIHIHALKGSRINDNFFFIPELESVGKWYRQLMGESLGKERDTEGVVVHRGITPTVSIGPTDLHSMAQLYLAGPRDKFTNFVVASNIRETARVPKALTFPGLVGGIEGKSFVEIMNAIYGGIRAAYCVNQIPFMEVKMPSASEYTIGAYFQFKMLEMMYLARLTGVNAFDEPNVEEYKKETRKLLGS</sequence>
<dbReference type="GO" id="GO:0097367">
    <property type="term" value="F:carbohydrate derivative binding"/>
    <property type="evidence" value="ECO:0007669"/>
    <property type="project" value="InterPro"/>
</dbReference>
<dbReference type="GO" id="GO:0005829">
    <property type="term" value="C:cytosol"/>
    <property type="evidence" value="ECO:0007669"/>
    <property type="project" value="TreeGrafter"/>
</dbReference>
<dbReference type="PANTHER" id="PTHR11469">
    <property type="entry name" value="GLUCOSE-6-PHOSPHATE ISOMERASE"/>
    <property type="match status" value="1"/>
</dbReference>
<keyword evidence="1 4" id="KW-0312">Gluconeogenesis</keyword>
<accession>A0A0G1VB40</accession>